<reference evidence="2" key="1">
    <citation type="journal article" date="2017" name="Nat. Commun.">
        <title>The asparagus genome sheds light on the origin and evolution of a young Y chromosome.</title>
        <authorList>
            <person name="Harkess A."/>
            <person name="Zhou J."/>
            <person name="Xu C."/>
            <person name="Bowers J.E."/>
            <person name="Van der Hulst R."/>
            <person name="Ayyampalayam S."/>
            <person name="Mercati F."/>
            <person name="Riccardi P."/>
            <person name="McKain M.R."/>
            <person name="Kakrana A."/>
            <person name="Tang H."/>
            <person name="Ray J."/>
            <person name="Groenendijk J."/>
            <person name="Arikit S."/>
            <person name="Mathioni S.M."/>
            <person name="Nakano M."/>
            <person name="Shan H."/>
            <person name="Telgmann-Rauber A."/>
            <person name="Kanno A."/>
            <person name="Yue Z."/>
            <person name="Chen H."/>
            <person name="Li W."/>
            <person name="Chen Y."/>
            <person name="Xu X."/>
            <person name="Zhang Y."/>
            <person name="Luo S."/>
            <person name="Chen H."/>
            <person name="Gao J."/>
            <person name="Mao Z."/>
            <person name="Pires J.C."/>
            <person name="Luo M."/>
            <person name="Kudrna D."/>
            <person name="Wing R.A."/>
            <person name="Meyers B.C."/>
            <person name="Yi K."/>
            <person name="Kong H."/>
            <person name="Lavrijsen P."/>
            <person name="Sunseri F."/>
            <person name="Falavigna A."/>
            <person name="Ye Y."/>
            <person name="Leebens-Mack J.H."/>
            <person name="Chen G."/>
        </authorList>
    </citation>
    <scope>NUCLEOTIDE SEQUENCE [LARGE SCALE GENOMIC DNA]</scope>
    <source>
        <strain evidence="2">cv. DH0086</strain>
    </source>
</reference>
<protein>
    <recommendedName>
        <fullName evidence="3">DUF674 family protein</fullName>
    </recommendedName>
</protein>
<dbReference type="Gramene" id="ONK72302">
    <property type="protein sequence ID" value="ONK72302"/>
    <property type="gene ID" value="A4U43_C04F17920"/>
</dbReference>
<name>A0A5P1F2A0_ASPOF</name>
<gene>
    <name evidence="1" type="ORF">A4U43_C04F17920</name>
</gene>
<dbReference type="EMBL" id="CM007384">
    <property type="protein sequence ID" value="ONK72302.1"/>
    <property type="molecule type" value="Genomic_DNA"/>
</dbReference>
<dbReference type="AlphaFoldDB" id="A0A5P1F2A0"/>
<evidence type="ECO:0000313" key="1">
    <source>
        <dbReference type="EMBL" id="ONK72302.1"/>
    </source>
</evidence>
<dbReference type="PANTHER" id="PTHR33103">
    <property type="entry name" value="OS01G0153900 PROTEIN"/>
    <property type="match status" value="1"/>
</dbReference>
<sequence length="519" mass="58343">MPTVTLKLVVDTKRNRVVFAESEKEFVDILFSFLTLPMGTIIRLLNKESSVGCMDKLYMSVENLDYKCLETVACKTMLLWPRSEAEILCEDLVVNADVLMLLWPRSEAEILCEDLVVNADVLMPRRLYRCPTFGCFIKNKLYSSFRGTPCLCGKAMNQYFSWIKQENNAKNSVFLKEAATYVITDDLHVTRATTITTVSLLQNQGIEDADVLEERIVDVGRSEVLSLLKSLLLSKMPFTDVFLQKKESVNIHKEENDIVETAQTKSEVNNEAIQSRRIRVKVVEDKVTEEAVYAVAGNDFVDVLLSFLTFPLGSIVKLLNRQSSVVCVDNLYNSVELLAATGDCQSSVVCVDNLYNSVELLAATGDYIKSEECKDMLLSPKFYPHFNCDNQILKVEAKLPRTCSYRECRLRWNEMIGIFGTKCKSEKHIAYVNEINPKKPNSSTESGGGYAKRSVRFKVTNEMDVKPLSLVSEIGAIKELNVPISSLVEKEVELGEAEVLNLLKACLVSSNPLSKLFSP</sequence>
<accession>A0A5P1F2A0</accession>
<keyword evidence="2" id="KW-1185">Reference proteome</keyword>
<dbReference type="PANTHER" id="PTHR33103:SF27">
    <property type="entry name" value="OS04G0594700 PROTEIN"/>
    <property type="match status" value="1"/>
</dbReference>
<organism evidence="1 2">
    <name type="scientific">Asparagus officinalis</name>
    <name type="common">Garden asparagus</name>
    <dbReference type="NCBI Taxonomy" id="4686"/>
    <lineage>
        <taxon>Eukaryota</taxon>
        <taxon>Viridiplantae</taxon>
        <taxon>Streptophyta</taxon>
        <taxon>Embryophyta</taxon>
        <taxon>Tracheophyta</taxon>
        <taxon>Spermatophyta</taxon>
        <taxon>Magnoliopsida</taxon>
        <taxon>Liliopsida</taxon>
        <taxon>Asparagales</taxon>
        <taxon>Asparagaceae</taxon>
        <taxon>Asparagoideae</taxon>
        <taxon>Asparagus</taxon>
    </lineage>
</organism>
<evidence type="ECO:0000313" key="2">
    <source>
        <dbReference type="Proteomes" id="UP000243459"/>
    </source>
</evidence>
<proteinExistence type="predicted"/>
<evidence type="ECO:0008006" key="3">
    <source>
        <dbReference type="Google" id="ProtNLM"/>
    </source>
</evidence>
<dbReference type="Pfam" id="PF05056">
    <property type="entry name" value="DUF674"/>
    <property type="match status" value="3"/>
</dbReference>
<dbReference type="InterPro" id="IPR007750">
    <property type="entry name" value="DUF674"/>
</dbReference>
<dbReference type="OMA" id="AGERPMN"/>
<dbReference type="Proteomes" id="UP000243459">
    <property type="component" value="Chromosome 4"/>
</dbReference>